<feature type="chain" id="PRO_5039648692" description="YqgU-like 6-bladed beta-propeller domain-containing protein" evidence="2">
    <location>
        <begin position="20"/>
        <end position="374"/>
    </location>
</feature>
<keyword evidence="5" id="KW-1185">Reference proteome</keyword>
<proteinExistence type="predicted"/>
<dbReference type="EMBL" id="SSNT01000006">
    <property type="protein sequence ID" value="THF80603.1"/>
    <property type="molecule type" value="Genomic_DNA"/>
</dbReference>
<dbReference type="Pfam" id="PF21101">
    <property type="entry name" value="YqgU"/>
    <property type="match status" value="1"/>
</dbReference>
<gene>
    <name evidence="4" type="ORF">E6W99_09395</name>
</gene>
<dbReference type="InterPro" id="IPR048421">
    <property type="entry name" value="YqgU_beta-prop"/>
</dbReference>
<feature type="compositionally biased region" description="Basic and acidic residues" evidence="1">
    <location>
        <begin position="27"/>
        <end position="43"/>
    </location>
</feature>
<evidence type="ECO:0000256" key="1">
    <source>
        <dbReference type="SAM" id="MobiDB-lite"/>
    </source>
</evidence>
<sequence>MVRFLNCFLFMVIVLLATGCNPTHQPEQNKELSTNRDLHKNEPKSASQLIEEEEIISLELNEGLFHSVADWKDKETIFYIMNNKDGSTVYTYNIFNGESSIFYESEVPIVRFEANKSHSLFLIHTSPSSYEAELIVLDKNANLKFTTKIESYELQTMWNQIDNNQLFVSSFNEDWTFQTYLINVAENSINENPVDFPFIQWLNGNEVSYLKWDQNAPSLSAPLYIYDIKKQEETLLSKNVVANTNYDKVLSTFELLDENGAAVIKFYDMNSRKLIADMPTNLVPLYSDWAIPFHDMASKGNHFYTFEINDKKTAFSLISYEIETEEKKTLIENIENLPFLLSPTGEYALYGARYEKIIRLADKTIKDLVKLIAN</sequence>
<evidence type="ECO:0000259" key="3">
    <source>
        <dbReference type="Pfam" id="PF21101"/>
    </source>
</evidence>
<feature type="domain" description="YqgU-like 6-bladed beta-propeller" evidence="3">
    <location>
        <begin position="93"/>
        <end position="351"/>
    </location>
</feature>
<protein>
    <recommendedName>
        <fullName evidence="3">YqgU-like 6-bladed beta-propeller domain-containing protein</fullName>
    </recommendedName>
</protein>
<keyword evidence="2" id="KW-0732">Signal</keyword>
<dbReference type="AlphaFoldDB" id="A0A4S4BZH2"/>
<dbReference type="PROSITE" id="PS51257">
    <property type="entry name" value="PROKAR_LIPOPROTEIN"/>
    <property type="match status" value="1"/>
</dbReference>
<accession>A0A4S4BZH2</accession>
<dbReference type="SUPFAM" id="SSF82171">
    <property type="entry name" value="DPP6 N-terminal domain-like"/>
    <property type="match status" value="1"/>
</dbReference>
<organism evidence="4 5">
    <name type="scientific">Metabacillus sediminilitoris</name>
    <dbReference type="NCBI Taxonomy" id="2567941"/>
    <lineage>
        <taxon>Bacteria</taxon>
        <taxon>Bacillati</taxon>
        <taxon>Bacillota</taxon>
        <taxon>Bacilli</taxon>
        <taxon>Bacillales</taxon>
        <taxon>Bacillaceae</taxon>
        <taxon>Metabacillus</taxon>
    </lineage>
</organism>
<reference evidence="4 5" key="1">
    <citation type="submission" date="2019-04" db="EMBL/GenBank/DDBJ databases">
        <title>Bacillus sediminilitoris sp. nov., isolated from a tidal flat sediment on the East China Sea.</title>
        <authorList>
            <person name="Wei Y."/>
            <person name="Mao H."/>
            <person name="Fang J."/>
        </authorList>
    </citation>
    <scope>NUCLEOTIDE SEQUENCE [LARGE SCALE GENOMIC DNA]</scope>
    <source>
        <strain evidence="4 5">DSL-17</strain>
    </source>
</reference>
<comment type="caution">
    <text evidence="4">The sequence shown here is derived from an EMBL/GenBank/DDBJ whole genome shotgun (WGS) entry which is preliminary data.</text>
</comment>
<evidence type="ECO:0000313" key="4">
    <source>
        <dbReference type="EMBL" id="THF80603.1"/>
    </source>
</evidence>
<feature type="signal peptide" evidence="2">
    <location>
        <begin position="1"/>
        <end position="19"/>
    </location>
</feature>
<dbReference type="Proteomes" id="UP000310334">
    <property type="component" value="Unassembled WGS sequence"/>
</dbReference>
<feature type="region of interest" description="Disordered" evidence="1">
    <location>
        <begin position="24"/>
        <end position="46"/>
    </location>
</feature>
<evidence type="ECO:0000313" key="5">
    <source>
        <dbReference type="Proteomes" id="UP000310334"/>
    </source>
</evidence>
<evidence type="ECO:0000256" key="2">
    <source>
        <dbReference type="SAM" id="SignalP"/>
    </source>
</evidence>
<name>A0A4S4BZH2_9BACI</name>